<dbReference type="GO" id="GO:0090563">
    <property type="term" value="F:protein-phosphocysteine-sugar phosphotransferase activity"/>
    <property type="evidence" value="ECO:0007669"/>
    <property type="project" value="TreeGrafter"/>
</dbReference>
<dbReference type="GO" id="GO:0009401">
    <property type="term" value="P:phosphoenolpyruvate-dependent sugar phosphotransferase system"/>
    <property type="evidence" value="ECO:0007669"/>
    <property type="project" value="UniProtKB-KW"/>
</dbReference>
<feature type="transmembrane region" description="Helical" evidence="9">
    <location>
        <begin position="175"/>
        <end position="194"/>
    </location>
</feature>
<evidence type="ECO:0000259" key="10">
    <source>
        <dbReference type="PROSITE" id="PS51104"/>
    </source>
</evidence>
<evidence type="ECO:0000256" key="1">
    <source>
        <dbReference type="ARBA" id="ARBA00004429"/>
    </source>
</evidence>
<organism evidence="11 12">
    <name type="scientific">Sharpea azabuensis</name>
    <dbReference type="NCBI Taxonomy" id="322505"/>
    <lineage>
        <taxon>Bacteria</taxon>
        <taxon>Bacillati</taxon>
        <taxon>Bacillota</taxon>
        <taxon>Erysipelotrichia</taxon>
        <taxon>Erysipelotrichales</taxon>
        <taxon>Coprobacillaceae</taxon>
        <taxon>Sharpea</taxon>
    </lineage>
</organism>
<keyword evidence="12" id="KW-1185">Reference proteome</keyword>
<evidence type="ECO:0000256" key="5">
    <source>
        <dbReference type="ARBA" id="ARBA00022683"/>
    </source>
</evidence>
<feature type="transmembrane region" description="Helical" evidence="9">
    <location>
        <begin position="52"/>
        <end position="74"/>
    </location>
</feature>
<dbReference type="GeneID" id="54119423"/>
<feature type="transmembrane region" description="Helical" evidence="9">
    <location>
        <begin position="315"/>
        <end position="335"/>
    </location>
</feature>
<dbReference type="NCBIfam" id="TIGR01427">
    <property type="entry name" value="PTS_IIC_fructo"/>
    <property type="match status" value="1"/>
</dbReference>
<dbReference type="AlphaFoldDB" id="A0A1H6QFQ1"/>
<feature type="domain" description="PTS EIIC type-2" evidence="10">
    <location>
        <begin position="8"/>
        <end position="345"/>
    </location>
</feature>
<dbReference type="InterPro" id="IPR006327">
    <property type="entry name" value="PTS_IIC_fruc"/>
</dbReference>
<dbReference type="OrthoDB" id="9782569at2"/>
<dbReference type="InterPro" id="IPR050864">
    <property type="entry name" value="Bacterial_PTS_Sugar_Transport"/>
</dbReference>
<evidence type="ECO:0000256" key="3">
    <source>
        <dbReference type="ARBA" id="ARBA00022475"/>
    </source>
</evidence>
<reference evidence="12" key="1">
    <citation type="submission" date="2016-10" db="EMBL/GenBank/DDBJ databases">
        <authorList>
            <person name="Varghese N."/>
        </authorList>
    </citation>
    <scope>NUCLEOTIDE SEQUENCE [LARGE SCALE GENOMIC DNA]</scope>
    <source>
        <strain evidence="12">DSM 20406</strain>
    </source>
</reference>
<feature type="transmembrane region" description="Helical" evidence="9">
    <location>
        <begin position="273"/>
        <end position="295"/>
    </location>
</feature>
<protein>
    <submittedName>
        <fullName evidence="11">PTS system, fructose-specific IIC component</fullName>
    </submittedName>
</protein>
<gene>
    <name evidence="11" type="ORF">SAMN04487834_100378</name>
</gene>
<name>A0A1H6QFQ1_9FIRM</name>
<keyword evidence="5" id="KW-0598">Phosphotransferase system</keyword>
<dbReference type="GO" id="GO:0008982">
    <property type="term" value="F:protein-N(PI)-phosphohistidine-sugar phosphotransferase activity"/>
    <property type="evidence" value="ECO:0007669"/>
    <property type="project" value="InterPro"/>
</dbReference>
<keyword evidence="6 9" id="KW-0812">Transmembrane</keyword>
<keyword evidence="3" id="KW-1003">Cell membrane</keyword>
<feature type="transmembrane region" description="Helical" evidence="9">
    <location>
        <begin position="86"/>
        <end position="113"/>
    </location>
</feature>
<sequence>MKKVLLEVKQHLLTAISYMLPLVVASGLLIAIGNLMGGQVVTKMSQLTIPSAFTSLGVLGMGLLPSFIAGYISYSIADRPGIAPGFLMGQIASFLGAGFLGGIIGGFVSGYIAKAIIKYVKVPKWAEALMPMMIVPTLTAAIGGLLMYFVLGGPITYITGGLHDFITGLDQSQKALYGFVIGAIGCIDYGGAISKVPNLICDGLLLEGITGPEGIKVLAAMVPPFGVTFALLISKVIKKRIYTDQEVDAIKVAFPMGVCMISEGVIPIAMNDLIRTVISTSIGCGVCGMISFMFGNGSPVPSGGVFVIPAMSKPLVAVAALLIGSLVTGVLLVVLKKRLTEEEARNNVFTDEEEEVDLSSIQLS</sequence>
<keyword evidence="7 9" id="KW-1133">Transmembrane helix</keyword>
<evidence type="ECO:0000256" key="2">
    <source>
        <dbReference type="ARBA" id="ARBA00022448"/>
    </source>
</evidence>
<keyword evidence="8 9" id="KW-0472">Membrane</keyword>
<dbReference type="Pfam" id="PF02378">
    <property type="entry name" value="PTS_EIIC"/>
    <property type="match status" value="1"/>
</dbReference>
<evidence type="ECO:0000256" key="6">
    <source>
        <dbReference type="ARBA" id="ARBA00022692"/>
    </source>
</evidence>
<dbReference type="GO" id="GO:0005351">
    <property type="term" value="F:carbohydrate:proton symporter activity"/>
    <property type="evidence" value="ECO:0007669"/>
    <property type="project" value="InterPro"/>
</dbReference>
<evidence type="ECO:0000256" key="9">
    <source>
        <dbReference type="SAM" id="Phobius"/>
    </source>
</evidence>
<comment type="subcellular location">
    <subcellularLocation>
        <location evidence="1">Cell inner membrane</location>
        <topology evidence="1">Multi-pass membrane protein</topology>
    </subcellularLocation>
</comment>
<dbReference type="RefSeq" id="WP_033162009.1">
    <property type="nucleotide sequence ID" value="NZ_CACZLD010000053.1"/>
</dbReference>
<keyword evidence="4" id="KW-0762">Sugar transport</keyword>
<dbReference type="Proteomes" id="UP000183028">
    <property type="component" value="Unassembled WGS sequence"/>
</dbReference>
<dbReference type="eggNOG" id="COG1299">
    <property type="taxonomic scope" value="Bacteria"/>
</dbReference>
<dbReference type="EMBL" id="FNYK01000003">
    <property type="protein sequence ID" value="SEI42551.1"/>
    <property type="molecule type" value="Genomic_DNA"/>
</dbReference>
<evidence type="ECO:0000256" key="7">
    <source>
        <dbReference type="ARBA" id="ARBA00022989"/>
    </source>
</evidence>
<feature type="transmembrane region" description="Helical" evidence="9">
    <location>
        <begin position="214"/>
        <end position="233"/>
    </location>
</feature>
<dbReference type="InterPro" id="IPR013014">
    <property type="entry name" value="PTS_EIIC_2"/>
</dbReference>
<evidence type="ECO:0000313" key="12">
    <source>
        <dbReference type="Proteomes" id="UP000183028"/>
    </source>
</evidence>
<evidence type="ECO:0000313" key="11">
    <source>
        <dbReference type="EMBL" id="SEI42551.1"/>
    </source>
</evidence>
<dbReference type="GO" id="GO:0005886">
    <property type="term" value="C:plasma membrane"/>
    <property type="evidence" value="ECO:0007669"/>
    <property type="project" value="UniProtKB-SubCell"/>
</dbReference>
<feature type="transmembrane region" description="Helical" evidence="9">
    <location>
        <begin position="133"/>
        <end position="155"/>
    </location>
</feature>
<dbReference type="PANTHER" id="PTHR30505">
    <property type="entry name" value="FRUCTOSE-LIKE PERMEASE"/>
    <property type="match status" value="1"/>
</dbReference>
<dbReference type="InterPro" id="IPR003352">
    <property type="entry name" value="PTS_EIIC"/>
</dbReference>
<dbReference type="PROSITE" id="PS51104">
    <property type="entry name" value="PTS_EIIC_TYPE_2"/>
    <property type="match status" value="1"/>
</dbReference>
<feature type="transmembrane region" description="Helical" evidence="9">
    <location>
        <begin position="12"/>
        <end position="32"/>
    </location>
</feature>
<keyword evidence="2" id="KW-0813">Transport</keyword>
<evidence type="ECO:0000256" key="4">
    <source>
        <dbReference type="ARBA" id="ARBA00022597"/>
    </source>
</evidence>
<evidence type="ECO:0000256" key="8">
    <source>
        <dbReference type="ARBA" id="ARBA00023136"/>
    </source>
</evidence>
<proteinExistence type="predicted"/>
<accession>A0A1H6QFQ1</accession>
<dbReference type="PANTHER" id="PTHR30505:SF0">
    <property type="entry name" value="FRUCTOSE-LIKE PTS SYSTEM EIIBC COMPONENT-RELATED"/>
    <property type="match status" value="1"/>
</dbReference>